<feature type="transmembrane region" description="Helical" evidence="8">
    <location>
        <begin position="254"/>
        <end position="272"/>
    </location>
</feature>
<evidence type="ECO:0000256" key="7">
    <source>
        <dbReference type="ARBA" id="ARBA00023136"/>
    </source>
</evidence>
<comment type="subcellular location">
    <subcellularLocation>
        <location evidence="1">Cell membrane</location>
        <topology evidence="1">Multi-pass membrane protein</topology>
    </subcellularLocation>
</comment>
<dbReference type="STRING" id="338963.Pcar_2625"/>
<evidence type="ECO:0000256" key="1">
    <source>
        <dbReference type="ARBA" id="ARBA00004651"/>
    </source>
</evidence>
<dbReference type="Gene3D" id="1.20.1720.10">
    <property type="entry name" value="Multidrug resistance protein D"/>
    <property type="match status" value="1"/>
</dbReference>
<feature type="transmembrane region" description="Helical" evidence="8">
    <location>
        <begin position="311"/>
        <end position="335"/>
    </location>
</feature>
<dbReference type="AlphaFoldDB" id="Q3A194"/>
<organism evidence="10 11">
    <name type="scientific">Syntrophotalea carbinolica (strain DSM 2380 / NBRC 103641 / GraBd1)</name>
    <name type="common">Pelobacter carbinolicus</name>
    <dbReference type="NCBI Taxonomy" id="338963"/>
    <lineage>
        <taxon>Bacteria</taxon>
        <taxon>Pseudomonadati</taxon>
        <taxon>Thermodesulfobacteriota</taxon>
        <taxon>Desulfuromonadia</taxon>
        <taxon>Desulfuromonadales</taxon>
        <taxon>Syntrophotaleaceae</taxon>
        <taxon>Syntrophotalea</taxon>
    </lineage>
</organism>
<evidence type="ECO:0000256" key="3">
    <source>
        <dbReference type="ARBA" id="ARBA00022448"/>
    </source>
</evidence>
<dbReference type="EMBL" id="CP000142">
    <property type="protein sequence ID" value="ABA89863.1"/>
    <property type="molecule type" value="Genomic_DNA"/>
</dbReference>
<feature type="transmembrane region" description="Helical" evidence="8">
    <location>
        <begin position="209"/>
        <end position="234"/>
    </location>
</feature>
<dbReference type="GO" id="GO:0005886">
    <property type="term" value="C:plasma membrane"/>
    <property type="evidence" value="ECO:0007669"/>
    <property type="project" value="UniProtKB-SubCell"/>
</dbReference>
<dbReference type="Proteomes" id="UP000002534">
    <property type="component" value="Chromosome"/>
</dbReference>
<keyword evidence="11" id="KW-1185">Reference proteome</keyword>
<dbReference type="InterPro" id="IPR050189">
    <property type="entry name" value="MFS_Efflux_Transporters"/>
</dbReference>
<evidence type="ECO:0000313" key="11">
    <source>
        <dbReference type="Proteomes" id="UP000002534"/>
    </source>
</evidence>
<dbReference type="KEGG" id="pca:Pcar_2625"/>
<dbReference type="CDD" id="cd17320">
    <property type="entry name" value="MFS_MdfA_MDR_like"/>
    <property type="match status" value="1"/>
</dbReference>
<dbReference type="InterPro" id="IPR036259">
    <property type="entry name" value="MFS_trans_sf"/>
</dbReference>
<feature type="transmembrane region" description="Helical" evidence="8">
    <location>
        <begin position="374"/>
        <end position="393"/>
    </location>
</feature>
<dbReference type="eggNOG" id="COG2814">
    <property type="taxonomic scope" value="Bacteria"/>
</dbReference>
<dbReference type="GO" id="GO:1990961">
    <property type="term" value="P:xenobiotic detoxification by transmembrane export across the plasma membrane"/>
    <property type="evidence" value="ECO:0007669"/>
    <property type="project" value="InterPro"/>
</dbReference>
<feature type="domain" description="Major facilitator superfamily (MFS) profile" evidence="9">
    <location>
        <begin position="11"/>
        <end position="396"/>
    </location>
</feature>
<evidence type="ECO:0000256" key="4">
    <source>
        <dbReference type="ARBA" id="ARBA00022475"/>
    </source>
</evidence>
<feature type="transmembrane region" description="Helical" evidence="8">
    <location>
        <begin position="284"/>
        <end position="305"/>
    </location>
</feature>
<reference evidence="11" key="1">
    <citation type="submission" date="2005-10" db="EMBL/GenBank/DDBJ databases">
        <title>Complete sequence of Pelobacter carbinolicus DSM 2380.</title>
        <authorList>
            <person name="Copeland A."/>
            <person name="Lucas S."/>
            <person name="Lapidus A."/>
            <person name="Barry K."/>
            <person name="Detter J.C."/>
            <person name="Glavina T."/>
            <person name="Hammon N."/>
            <person name="Israni S."/>
            <person name="Pitluck S."/>
            <person name="Chertkov O."/>
            <person name="Schmutz J."/>
            <person name="Larimer F."/>
            <person name="Land M."/>
            <person name="Kyrpides N."/>
            <person name="Ivanova N."/>
            <person name="Richardson P."/>
        </authorList>
    </citation>
    <scope>NUCLEOTIDE SEQUENCE [LARGE SCALE GENOMIC DNA]</scope>
    <source>
        <strain evidence="11">DSM 2380 / NBRC 103641 / GraBd1</strain>
    </source>
</reference>
<feature type="transmembrane region" description="Helical" evidence="8">
    <location>
        <begin position="138"/>
        <end position="162"/>
    </location>
</feature>
<accession>Q3A194</accession>
<keyword evidence="7 8" id="KW-0472">Membrane</keyword>
<feature type="transmembrane region" description="Helical" evidence="8">
    <location>
        <begin position="105"/>
        <end position="126"/>
    </location>
</feature>
<dbReference type="NCBIfam" id="TIGR00710">
    <property type="entry name" value="efflux_Bcr_CflA"/>
    <property type="match status" value="1"/>
</dbReference>
<feature type="transmembrane region" description="Helical" evidence="8">
    <location>
        <begin position="50"/>
        <end position="69"/>
    </location>
</feature>
<comment type="similarity">
    <text evidence="2">Belongs to the major facilitator superfamily. Bcr/CmlA family.</text>
</comment>
<evidence type="ECO:0000256" key="2">
    <source>
        <dbReference type="ARBA" id="ARBA00006236"/>
    </source>
</evidence>
<evidence type="ECO:0000256" key="8">
    <source>
        <dbReference type="SAM" id="Phobius"/>
    </source>
</evidence>
<dbReference type="GO" id="GO:0042910">
    <property type="term" value="F:xenobiotic transmembrane transporter activity"/>
    <property type="evidence" value="ECO:0007669"/>
    <property type="project" value="InterPro"/>
</dbReference>
<keyword evidence="3" id="KW-0813">Transport</keyword>
<dbReference type="PROSITE" id="PS50850">
    <property type="entry name" value="MFS"/>
    <property type="match status" value="1"/>
</dbReference>
<evidence type="ECO:0000313" key="10">
    <source>
        <dbReference type="EMBL" id="ABA89863.1"/>
    </source>
</evidence>
<feature type="transmembrane region" description="Helical" evidence="8">
    <location>
        <begin position="81"/>
        <end position="99"/>
    </location>
</feature>
<evidence type="ECO:0000259" key="9">
    <source>
        <dbReference type="PROSITE" id="PS50850"/>
    </source>
</evidence>
<sequence length="403" mass="42922">MSAHTEIRTNMRLVVILLGVLTAIGPLTIDTYLPAFTAIAADLHTDVATVSLSMSSYFIGIAVGQLIYGPLLDVFGRKGPLVYGLVLYILASLGCALSYNVEWLIGLRLVLALGGCAGMVAARAVVRDLFPLHETARVFSSLMLVMGLAPIVAPTLGGLIVASLGWRYIFFLMGGSAVVMLAGVWWILPAIPGHGRREALHPRSALRDYLAVLAVPGFTLRMVTGSFYIAGLFIYLTASPLIFMDMFGMSGPHYGWTMGGNALALVIGSQVNARLLKRFSLGGVLWRSNLLLLAVSALFVLGAILVPVPLWMVLVFAALYLFCLGFLLPDVTALIMEPFGREQAGSASALLGAVQMMAGALAAALVSWGYDGTVAVMAIGMPVCALGSVGLLWRERYPVRVQD</sequence>
<dbReference type="OrthoDB" id="9814303at2"/>
<dbReference type="InterPro" id="IPR004812">
    <property type="entry name" value="Efflux_drug-R_Bcr/CmlA"/>
</dbReference>
<evidence type="ECO:0000256" key="5">
    <source>
        <dbReference type="ARBA" id="ARBA00022692"/>
    </source>
</evidence>
<feature type="transmembrane region" description="Helical" evidence="8">
    <location>
        <begin position="347"/>
        <end position="368"/>
    </location>
</feature>
<keyword evidence="5 8" id="KW-0812">Transmembrane</keyword>
<protein>
    <submittedName>
        <fullName evidence="10">Membrane protein, major facilitator superfamily</fullName>
    </submittedName>
</protein>
<proteinExistence type="inferred from homology"/>
<dbReference type="PANTHER" id="PTHR43124:SF3">
    <property type="entry name" value="CHLORAMPHENICOL EFFLUX PUMP RV0191"/>
    <property type="match status" value="1"/>
</dbReference>
<name>Q3A194_SYNC1</name>
<reference evidence="10 11" key="2">
    <citation type="journal article" date="2012" name="BMC Genomics">
        <title>The genome of Pelobacter carbinolicus reveals surprising metabolic capabilities and physiological features.</title>
        <authorList>
            <person name="Aklujkar M."/>
            <person name="Haveman S.A."/>
            <person name="Didonato R.Jr."/>
            <person name="Chertkov O."/>
            <person name="Han C.S."/>
            <person name="Land M.L."/>
            <person name="Brown P."/>
            <person name="Lovley D.R."/>
        </authorList>
    </citation>
    <scope>NUCLEOTIDE SEQUENCE [LARGE SCALE GENOMIC DNA]</scope>
    <source>
        <strain evidence="11">DSM 2380 / NBRC 103641 / GraBd1</strain>
    </source>
</reference>
<dbReference type="PANTHER" id="PTHR43124">
    <property type="entry name" value="PURINE EFFLUX PUMP PBUE"/>
    <property type="match status" value="1"/>
</dbReference>
<dbReference type="HOGENOM" id="CLU_001265_47_1_7"/>
<keyword evidence="6 8" id="KW-1133">Transmembrane helix</keyword>
<evidence type="ECO:0000256" key="6">
    <source>
        <dbReference type="ARBA" id="ARBA00022989"/>
    </source>
</evidence>
<dbReference type="InterPro" id="IPR011701">
    <property type="entry name" value="MFS"/>
</dbReference>
<feature type="transmembrane region" description="Helical" evidence="8">
    <location>
        <begin position="168"/>
        <end position="188"/>
    </location>
</feature>
<dbReference type="Pfam" id="PF07690">
    <property type="entry name" value="MFS_1"/>
    <property type="match status" value="1"/>
</dbReference>
<dbReference type="RefSeq" id="WP_011342402.1">
    <property type="nucleotide sequence ID" value="NC_007498.2"/>
</dbReference>
<gene>
    <name evidence="10" type="ordered locus">Pcar_2625</name>
</gene>
<dbReference type="SUPFAM" id="SSF103473">
    <property type="entry name" value="MFS general substrate transporter"/>
    <property type="match status" value="1"/>
</dbReference>
<dbReference type="InterPro" id="IPR020846">
    <property type="entry name" value="MFS_dom"/>
</dbReference>
<keyword evidence="4" id="KW-1003">Cell membrane</keyword>